<feature type="transmembrane region" description="Helical" evidence="1">
    <location>
        <begin position="38"/>
        <end position="56"/>
    </location>
</feature>
<organism evidence="2 3">
    <name type="scientific">Aeromicrobium camelliae</name>
    <dbReference type="NCBI Taxonomy" id="1538144"/>
    <lineage>
        <taxon>Bacteria</taxon>
        <taxon>Bacillati</taxon>
        <taxon>Actinomycetota</taxon>
        <taxon>Actinomycetes</taxon>
        <taxon>Propionibacteriales</taxon>
        <taxon>Nocardioidaceae</taxon>
        <taxon>Aeromicrobium</taxon>
    </lineage>
</organism>
<keyword evidence="3" id="KW-1185">Reference proteome</keyword>
<evidence type="ECO:0000313" key="2">
    <source>
        <dbReference type="EMBL" id="RQN09382.1"/>
    </source>
</evidence>
<feature type="transmembrane region" description="Helical" evidence="1">
    <location>
        <begin position="63"/>
        <end position="84"/>
    </location>
</feature>
<accession>A0A3N6WWJ7</accession>
<protein>
    <submittedName>
        <fullName evidence="2">Uncharacterized protein</fullName>
    </submittedName>
</protein>
<reference evidence="2 3" key="1">
    <citation type="submission" date="2018-11" db="EMBL/GenBank/DDBJ databases">
        <authorList>
            <person name="Li F."/>
        </authorList>
    </citation>
    <scope>NUCLEOTIDE SEQUENCE [LARGE SCALE GENOMIC DNA]</scope>
    <source>
        <strain evidence="2 3">YS17T</strain>
    </source>
</reference>
<dbReference type="Proteomes" id="UP000275225">
    <property type="component" value="Unassembled WGS sequence"/>
</dbReference>
<feature type="transmembrane region" description="Helical" evidence="1">
    <location>
        <begin position="12"/>
        <end position="32"/>
    </location>
</feature>
<keyword evidence="1" id="KW-0812">Transmembrane</keyword>
<dbReference type="AlphaFoldDB" id="A0A3N6WWJ7"/>
<evidence type="ECO:0000256" key="1">
    <source>
        <dbReference type="SAM" id="Phobius"/>
    </source>
</evidence>
<comment type="caution">
    <text evidence="2">The sequence shown here is derived from an EMBL/GenBank/DDBJ whole genome shotgun (WGS) entry which is preliminary data.</text>
</comment>
<gene>
    <name evidence="2" type="ORF">EHW97_03840</name>
</gene>
<dbReference type="RefSeq" id="WP_124235836.1">
    <property type="nucleotide sequence ID" value="NZ_JBHUFI010000009.1"/>
</dbReference>
<evidence type="ECO:0000313" key="3">
    <source>
        <dbReference type="Proteomes" id="UP000275225"/>
    </source>
</evidence>
<sequence length="168" mass="17208">MIAPTAPLARGLRATAVGSAVTAVAVGAHVVGHGTPPPLVALVPVALAVGAIVLIFSGSRWSAPALLAVIGAAQLAVHGLSVYLTGHEHVTAAMLAAHLVATTGTAAALAYGETLWWRLWRWVTRALTVLEDAAALPATRLPRLDLTDRVVPVGCPPRVLPRRGPPAC</sequence>
<proteinExistence type="predicted"/>
<feature type="transmembrane region" description="Helical" evidence="1">
    <location>
        <begin position="90"/>
        <end position="111"/>
    </location>
</feature>
<keyword evidence="1" id="KW-0472">Membrane</keyword>
<keyword evidence="1" id="KW-1133">Transmembrane helix</keyword>
<name>A0A3N6WWJ7_9ACTN</name>
<dbReference type="EMBL" id="RQJX01000003">
    <property type="protein sequence ID" value="RQN09382.1"/>
    <property type="molecule type" value="Genomic_DNA"/>
</dbReference>